<dbReference type="PIRSF" id="PIRSF006707">
    <property type="entry name" value="MJ1563"/>
    <property type="match status" value="1"/>
</dbReference>
<dbReference type="InterPro" id="IPR000835">
    <property type="entry name" value="HTH_MarR-typ"/>
</dbReference>
<dbReference type="InterPro" id="IPR026282">
    <property type="entry name" value="MJ1563"/>
</dbReference>
<comment type="similarity">
    <text evidence="4">Belongs to the GbsR family.</text>
</comment>
<dbReference type="InterPro" id="IPR036390">
    <property type="entry name" value="WH_DNA-bd_sf"/>
</dbReference>
<keyword evidence="2 4" id="KW-0238">DNA-binding</keyword>
<organism evidence="6 7">
    <name type="scientific">Oceanobacillus kapialis</name>
    <dbReference type="NCBI Taxonomy" id="481353"/>
    <lineage>
        <taxon>Bacteria</taxon>
        <taxon>Bacillati</taxon>
        <taxon>Bacillota</taxon>
        <taxon>Bacilli</taxon>
        <taxon>Bacillales</taxon>
        <taxon>Bacillaceae</taxon>
        <taxon>Oceanobacillus</taxon>
    </lineage>
</organism>
<dbReference type="InterPro" id="IPR052362">
    <property type="entry name" value="HTH-GbsR_regulator"/>
</dbReference>
<reference evidence="7" key="1">
    <citation type="journal article" date="2019" name="Int. J. Syst. Evol. Microbiol.">
        <title>The Global Catalogue of Microorganisms (GCM) 10K type strain sequencing project: providing services to taxonomists for standard genome sequencing and annotation.</title>
        <authorList>
            <consortium name="The Broad Institute Genomics Platform"/>
            <consortium name="The Broad Institute Genome Sequencing Center for Infectious Disease"/>
            <person name="Wu L."/>
            <person name="Ma J."/>
        </authorList>
    </citation>
    <scope>NUCLEOTIDE SEQUENCE [LARGE SCALE GENOMIC DNA]</scope>
    <source>
        <strain evidence="7">TISTR 1858</strain>
    </source>
</reference>
<dbReference type="Gene3D" id="1.10.10.10">
    <property type="entry name" value="Winged helix-like DNA-binding domain superfamily/Winged helix DNA-binding domain"/>
    <property type="match status" value="1"/>
</dbReference>
<dbReference type="Pfam" id="PF12802">
    <property type="entry name" value="MarR_2"/>
    <property type="match status" value="1"/>
</dbReference>
<comment type="caution">
    <text evidence="6">The sequence shown here is derived from an EMBL/GenBank/DDBJ whole genome shotgun (WGS) entry which is preliminary data.</text>
</comment>
<keyword evidence="7" id="KW-1185">Reference proteome</keyword>
<protein>
    <recommendedName>
        <fullName evidence="4">HTH-type transcriptional regulator</fullName>
    </recommendedName>
</protein>
<dbReference type="InterPro" id="IPR036388">
    <property type="entry name" value="WH-like_DNA-bd_sf"/>
</dbReference>
<dbReference type="PANTHER" id="PTHR38465">
    <property type="entry name" value="HTH-TYPE TRANSCRIPTIONAL REGULATOR MJ1563-RELATED"/>
    <property type="match status" value="1"/>
</dbReference>
<evidence type="ECO:0000313" key="7">
    <source>
        <dbReference type="Proteomes" id="UP001597451"/>
    </source>
</evidence>
<evidence type="ECO:0000259" key="5">
    <source>
        <dbReference type="Pfam" id="PF12802"/>
    </source>
</evidence>
<name>A0ABW5Q3Y4_9BACI</name>
<evidence type="ECO:0000256" key="4">
    <source>
        <dbReference type="PIRNR" id="PIRNR006707"/>
    </source>
</evidence>
<proteinExistence type="inferred from homology"/>
<evidence type="ECO:0000256" key="1">
    <source>
        <dbReference type="ARBA" id="ARBA00023015"/>
    </source>
</evidence>
<gene>
    <name evidence="6" type="ORF">ACFSUN_16040</name>
</gene>
<dbReference type="Proteomes" id="UP001597451">
    <property type="component" value="Unassembled WGS sequence"/>
</dbReference>
<dbReference type="EMBL" id="JBHUMX010000041">
    <property type="protein sequence ID" value="MFD2630298.1"/>
    <property type="molecule type" value="Genomic_DNA"/>
</dbReference>
<accession>A0ABW5Q3Y4</accession>
<dbReference type="PANTHER" id="PTHR38465:SF1">
    <property type="entry name" value="HTH-TYPE TRANSCRIPTIONAL REGULATOR MJ1563-RELATED"/>
    <property type="match status" value="1"/>
</dbReference>
<dbReference type="SUPFAM" id="SSF46785">
    <property type="entry name" value="Winged helix' DNA-binding domain"/>
    <property type="match status" value="1"/>
</dbReference>
<keyword evidence="1 4" id="KW-0805">Transcription regulation</keyword>
<sequence length="161" mass="18776">MKVPHNESIRSEIMIEFSKTIEMFGLTPLEARLFAYLYLYGKPLTLDEMSEALGKSKTSMSTGVRALSESNLVTRVWKKGVRKDLYQANTQLFKSFMNSYINKWIDAAIHQKDALAETNLSIERELSKSEKLELKEIKHKLQDIINFHTEVELLFRQMRQD</sequence>
<evidence type="ECO:0000256" key="2">
    <source>
        <dbReference type="ARBA" id="ARBA00023125"/>
    </source>
</evidence>
<dbReference type="RefSeq" id="WP_379563379.1">
    <property type="nucleotide sequence ID" value="NZ_JBHUMX010000041.1"/>
</dbReference>
<feature type="domain" description="HTH marR-type" evidence="5">
    <location>
        <begin position="24"/>
        <end position="75"/>
    </location>
</feature>
<evidence type="ECO:0000313" key="6">
    <source>
        <dbReference type="EMBL" id="MFD2630298.1"/>
    </source>
</evidence>
<keyword evidence="3 4" id="KW-0804">Transcription</keyword>
<evidence type="ECO:0000256" key="3">
    <source>
        <dbReference type="ARBA" id="ARBA00023163"/>
    </source>
</evidence>